<dbReference type="PANTHER" id="PTHR46317">
    <property type="entry name" value="HYDROLASE OF PHP SUPERFAMILY-RELATED PROTEIN"/>
    <property type="match status" value="1"/>
</dbReference>
<evidence type="ECO:0000256" key="2">
    <source>
        <dbReference type="ARBA" id="ARBA00022723"/>
    </source>
</evidence>
<dbReference type="Proteomes" id="UP000694865">
    <property type="component" value="Unplaced"/>
</dbReference>
<organism evidence="5 6">
    <name type="scientific">Saccoglossus kowalevskii</name>
    <name type="common">Acorn worm</name>
    <dbReference type="NCBI Taxonomy" id="10224"/>
    <lineage>
        <taxon>Eukaryota</taxon>
        <taxon>Metazoa</taxon>
        <taxon>Hemichordata</taxon>
        <taxon>Enteropneusta</taxon>
        <taxon>Harrimaniidae</taxon>
        <taxon>Saccoglossus</taxon>
    </lineage>
</organism>
<dbReference type="InterPro" id="IPR001130">
    <property type="entry name" value="TatD-like"/>
</dbReference>
<keyword evidence="3" id="KW-0378">Hydrolase</keyword>
<reference evidence="6" key="1">
    <citation type="submission" date="2025-08" db="UniProtKB">
        <authorList>
            <consortium name="RefSeq"/>
        </authorList>
    </citation>
    <scope>IDENTIFICATION</scope>
    <source>
        <tissue evidence="6">Testes</tissue>
    </source>
</reference>
<dbReference type="PROSITE" id="PS01091">
    <property type="entry name" value="TATD_3"/>
    <property type="match status" value="1"/>
</dbReference>
<gene>
    <name evidence="6" type="primary">LOC100370944</name>
</gene>
<evidence type="ECO:0000256" key="4">
    <source>
        <dbReference type="ARBA" id="ARBA00093287"/>
    </source>
</evidence>
<dbReference type="CDD" id="cd01310">
    <property type="entry name" value="TatD_DNAse"/>
    <property type="match status" value="1"/>
</dbReference>
<dbReference type="InterPro" id="IPR018228">
    <property type="entry name" value="DNase_TatD-rel_CS"/>
</dbReference>
<dbReference type="InterPro" id="IPR032466">
    <property type="entry name" value="Metal_Hydrolase"/>
</dbReference>
<evidence type="ECO:0000256" key="1">
    <source>
        <dbReference type="ARBA" id="ARBA00009275"/>
    </source>
</evidence>
<evidence type="ECO:0000313" key="6">
    <source>
        <dbReference type="RefSeq" id="XP_002732970.2"/>
    </source>
</evidence>
<dbReference type="SUPFAM" id="SSF51556">
    <property type="entry name" value="Metallo-dependent hydrolases"/>
    <property type="match status" value="1"/>
</dbReference>
<dbReference type="Gene3D" id="3.20.20.140">
    <property type="entry name" value="Metal-dependent hydrolases"/>
    <property type="match status" value="1"/>
</dbReference>
<evidence type="ECO:0000256" key="3">
    <source>
        <dbReference type="ARBA" id="ARBA00022801"/>
    </source>
</evidence>
<protein>
    <submittedName>
        <fullName evidence="6">Deoxyribonuclease TATDN3-like</fullName>
    </submittedName>
</protein>
<dbReference type="PANTHER" id="PTHR46317:SF1">
    <property type="entry name" value="HYDROLASE, TATD FAMILY"/>
    <property type="match status" value="1"/>
</dbReference>
<proteinExistence type="inferred from homology"/>
<accession>A0ABM0GM52</accession>
<dbReference type="GeneID" id="100370944"/>
<name>A0ABM0GM52_SACKO</name>
<evidence type="ECO:0000313" key="5">
    <source>
        <dbReference type="Proteomes" id="UP000694865"/>
    </source>
</evidence>
<dbReference type="RefSeq" id="XP_002732970.2">
    <property type="nucleotide sequence ID" value="XM_002732924.2"/>
</dbReference>
<comment type="similarity">
    <text evidence="1">Belongs to the metallo-dependent hydrolases superfamily. TatD-type hydrolase family.</text>
</comment>
<comment type="function">
    <text evidence="4">Exhibits 3'-exonuclease activities and apurinic/apyrimidinic (AP) endonuclease (in vitro). Show preferential AP endonuclease activity on double-stranded DNA substrates and 3'- exonuclease activity on single-stranded DNA.</text>
</comment>
<keyword evidence="5" id="KW-1185">Reference proteome</keyword>
<sequence length="271" mass="30656">MEGYIDCHCHIAAEEFDEDIDDVIKRAKENKVAGIVAVAEFFPEFEKIIELSEKYEGFIFPSLGLHPVQGDKVDDGRCGARLSQLDEAMPVIEKYAHRLIGIGEIGLDFTPWYVKLAEDKAEQREVFKRQIELAKRLDLPVNVHSRSAGRPVINFLKENGAEKVLLHAFDGKVSVAMLGVESGYYFSVPPSIVRSEQKQRLVKAIPLDNLLLETDSPALGPEKQERNEPMNIRISCEMVAKIKDVTMETVMKKTTENALKLFPKIKLFLKR</sequence>
<dbReference type="PIRSF" id="PIRSF005902">
    <property type="entry name" value="DNase_TatD"/>
    <property type="match status" value="1"/>
</dbReference>
<dbReference type="Pfam" id="PF01026">
    <property type="entry name" value="TatD_DNase"/>
    <property type="match status" value="1"/>
</dbReference>
<keyword evidence="2" id="KW-0479">Metal-binding</keyword>